<evidence type="ECO:0000256" key="7">
    <source>
        <dbReference type="SAM" id="Phobius"/>
    </source>
</evidence>
<dbReference type="InterPro" id="IPR051795">
    <property type="entry name" value="Glycosyl_Hydrlase_43"/>
</dbReference>
<keyword evidence="3 6" id="KW-0326">Glycosidase</keyword>
<keyword evidence="2 6" id="KW-0378">Hydrolase</keyword>
<sequence>MPMPSVINMVVRPQERQPLLPHPSHPSPGYNTLSLINQEKGSLTSSTIHTSQPSANKRLFLLALRTKIILIMVAIPAFLLASSAVTSLGPLTPRDTVIRSPQPAEPQTTSNSNLFASVQGPLISTQFADPAIIHVNGISYAFATNNKGVGADRINVQVATSTDNETWTLMDHHDALPSMGAWETGAGVWAPDVVQVEDGSFVLYYADVPTWAPQHHCVGAATSKNITGPYAPLSQPFACPNVLTQGGAIDPDGFHDVATDKRYVVYKVDGNSLGHGGACMNSVAPIIPTPLMLQEVAADGVTPIGNPVELLDRDDVDGPLIEAPALHRSPEGVYFLFYSSNCFTTPKYDVSYATATNVLGPYTRSNRPLLITSDAGLVGPGGMDIIKGGGTIVFHGHMTIANDPAELKQAEAIAASTGTSVNSVSLPLIRGMWSATAQFSGTTVSLA</sequence>
<dbReference type="Pfam" id="PF04616">
    <property type="entry name" value="Glyco_hydro_43"/>
    <property type="match status" value="1"/>
</dbReference>
<dbReference type="InterPro" id="IPR006710">
    <property type="entry name" value="Glyco_hydro_43"/>
</dbReference>
<evidence type="ECO:0000256" key="6">
    <source>
        <dbReference type="RuleBase" id="RU361187"/>
    </source>
</evidence>
<comment type="similarity">
    <text evidence="1 6">Belongs to the glycosyl hydrolase 43 family.</text>
</comment>
<name>A0AAN6E3Q2_9EURO</name>
<evidence type="ECO:0000313" key="9">
    <source>
        <dbReference type="Proteomes" id="UP001203852"/>
    </source>
</evidence>
<evidence type="ECO:0000313" key="8">
    <source>
        <dbReference type="EMBL" id="KAI1617564.1"/>
    </source>
</evidence>
<dbReference type="Proteomes" id="UP001203852">
    <property type="component" value="Unassembled WGS sequence"/>
</dbReference>
<feature type="site" description="Important for catalytic activity, responsible for pKa modulation of the active site Glu and correct orientation of both the proton donor and substrate" evidence="5">
    <location>
        <position position="250"/>
    </location>
</feature>
<comment type="caution">
    <text evidence="8">The sequence shown here is derived from an EMBL/GenBank/DDBJ whole genome shotgun (WGS) entry which is preliminary data.</text>
</comment>
<dbReference type="PANTHER" id="PTHR42812:SF5">
    <property type="entry name" value="ENDO-ARABINASE"/>
    <property type="match status" value="1"/>
</dbReference>
<reference evidence="8" key="1">
    <citation type="journal article" date="2022" name="bioRxiv">
        <title>Deciphering the potential niche of two novel black yeast fungi from a biological soil crust based on their genomes, phenotypes, and melanin regulation.</title>
        <authorList>
            <consortium name="DOE Joint Genome Institute"/>
            <person name="Carr E.C."/>
            <person name="Barton Q."/>
            <person name="Grambo S."/>
            <person name="Sullivan M."/>
            <person name="Renfro C.M."/>
            <person name="Kuo A."/>
            <person name="Pangilinan J."/>
            <person name="Lipzen A."/>
            <person name="Keymanesh K."/>
            <person name="Savage E."/>
            <person name="Barry K."/>
            <person name="Grigoriev I.V."/>
            <person name="Riekhof W.R."/>
            <person name="Harris S.S."/>
        </authorList>
    </citation>
    <scope>NUCLEOTIDE SEQUENCE</scope>
    <source>
        <strain evidence="8">JF 03-4F</strain>
    </source>
</reference>
<dbReference type="Gene3D" id="2.115.10.20">
    <property type="entry name" value="Glycosyl hydrolase domain, family 43"/>
    <property type="match status" value="1"/>
</dbReference>
<organism evidence="8 9">
    <name type="scientific">Exophiala viscosa</name>
    <dbReference type="NCBI Taxonomy" id="2486360"/>
    <lineage>
        <taxon>Eukaryota</taxon>
        <taxon>Fungi</taxon>
        <taxon>Dikarya</taxon>
        <taxon>Ascomycota</taxon>
        <taxon>Pezizomycotina</taxon>
        <taxon>Eurotiomycetes</taxon>
        <taxon>Chaetothyriomycetidae</taxon>
        <taxon>Chaetothyriales</taxon>
        <taxon>Herpotrichiellaceae</taxon>
        <taxon>Exophiala</taxon>
    </lineage>
</organism>
<keyword evidence="7" id="KW-0472">Membrane</keyword>
<evidence type="ECO:0000256" key="2">
    <source>
        <dbReference type="ARBA" id="ARBA00022801"/>
    </source>
</evidence>
<dbReference type="GO" id="GO:0004553">
    <property type="term" value="F:hydrolase activity, hydrolyzing O-glycosyl compounds"/>
    <property type="evidence" value="ECO:0007669"/>
    <property type="project" value="InterPro"/>
</dbReference>
<evidence type="ECO:0000256" key="1">
    <source>
        <dbReference type="ARBA" id="ARBA00009865"/>
    </source>
</evidence>
<dbReference type="AlphaFoldDB" id="A0AAN6E3Q2"/>
<dbReference type="CDD" id="cd08999">
    <property type="entry name" value="GH43_ABN-like"/>
    <property type="match status" value="1"/>
</dbReference>
<dbReference type="EMBL" id="MU404350">
    <property type="protein sequence ID" value="KAI1617564.1"/>
    <property type="molecule type" value="Genomic_DNA"/>
</dbReference>
<keyword evidence="9" id="KW-1185">Reference proteome</keyword>
<accession>A0AAN6E3Q2</accession>
<gene>
    <name evidence="8" type="ORF">EDD36DRAFT_424454</name>
</gene>
<dbReference type="GO" id="GO:0005975">
    <property type="term" value="P:carbohydrate metabolic process"/>
    <property type="evidence" value="ECO:0007669"/>
    <property type="project" value="InterPro"/>
</dbReference>
<feature type="active site" description="Proton donor" evidence="4">
    <location>
        <position position="322"/>
    </location>
</feature>
<feature type="transmembrane region" description="Helical" evidence="7">
    <location>
        <begin position="68"/>
        <end position="91"/>
    </location>
</feature>
<proteinExistence type="inferred from homology"/>
<evidence type="ECO:0000256" key="4">
    <source>
        <dbReference type="PIRSR" id="PIRSR606710-1"/>
    </source>
</evidence>
<dbReference type="SUPFAM" id="SSF75005">
    <property type="entry name" value="Arabinanase/levansucrase/invertase"/>
    <property type="match status" value="1"/>
</dbReference>
<dbReference type="InterPro" id="IPR023296">
    <property type="entry name" value="Glyco_hydro_beta-prop_sf"/>
</dbReference>
<evidence type="ECO:0000256" key="3">
    <source>
        <dbReference type="ARBA" id="ARBA00023295"/>
    </source>
</evidence>
<dbReference type="PANTHER" id="PTHR42812">
    <property type="entry name" value="BETA-XYLOSIDASE"/>
    <property type="match status" value="1"/>
</dbReference>
<keyword evidence="7" id="KW-0812">Transmembrane</keyword>
<feature type="active site" description="Proton acceptor" evidence="4">
    <location>
        <position position="129"/>
    </location>
</feature>
<evidence type="ECO:0000256" key="5">
    <source>
        <dbReference type="PIRSR" id="PIRSR606710-2"/>
    </source>
</evidence>
<protein>
    <submittedName>
        <fullName evidence="8">Alpha-N-arabinofuranosidase</fullName>
    </submittedName>
</protein>
<keyword evidence="7" id="KW-1133">Transmembrane helix</keyword>